<dbReference type="InterPro" id="IPR011051">
    <property type="entry name" value="RmlC_Cupin_sf"/>
</dbReference>
<keyword evidence="6" id="KW-0464">Manganese</keyword>
<dbReference type="SUPFAM" id="SSF51182">
    <property type="entry name" value="RmlC-like cupins"/>
    <property type="match status" value="1"/>
</dbReference>
<dbReference type="GO" id="GO:0032259">
    <property type="term" value="P:methylation"/>
    <property type="evidence" value="ECO:0007669"/>
    <property type="project" value="UniProtKB-KW"/>
</dbReference>
<dbReference type="EMBL" id="SGPK01000137">
    <property type="protein sequence ID" value="THH07558.1"/>
    <property type="molecule type" value="Genomic_DNA"/>
</dbReference>
<dbReference type="InterPro" id="IPR029063">
    <property type="entry name" value="SAM-dependent_MTases_sf"/>
</dbReference>
<dbReference type="Pfam" id="PF00190">
    <property type="entry name" value="Cupin_1"/>
    <property type="match status" value="2"/>
</dbReference>
<dbReference type="OrthoDB" id="540004at2759"/>
<organism evidence="11 12">
    <name type="scientific">Phellinidium pouzarii</name>
    <dbReference type="NCBI Taxonomy" id="167371"/>
    <lineage>
        <taxon>Eukaryota</taxon>
        <taxon>Fungi</taxon>
        <taxon>Dikarya</taxon>
        <taxon>Basidiomycota</taxon>
        <taxon>Agaricomycotina</taxon>
        <taxon>Agaricomycetes</taxon>
        <taxon>Hymenochaetales</taxon>
        <taxon>Hymenochaetaceae</taxon>
        <taxon>Phellinidium</taxon>
    </lineage>
</organism>
<feature type="binding site" evidence="6">
    <location>
        <position position="265"/>
    </location>
    <ligand>
        <name>Mn(2+)</name>
        <dbReference type="ChEBI" id="CHEBI:29035"/>
        <label>1</label>
    </ligand>
</feature>
<dbReference type="Gene3D" id="3.40.50.150">
    <property type="entry name" value="Vaccinia Virus protein VP39"/>
    <property type="match status" value="1"/>
</dbReference>
<feature type="binding site" evidence="6">
    <location>
        <position position="444"/>
    </location>
    <ligand>
        <name>Mn(2+)</name>
        <dbReference type="ChEBI" id="CHEBI:29035"/>
        <label>2</label>
    </ligand>
</feature>
<feature type="domain" description="Bin3-type SAM" evidence="10">
    <location>
        <begin position="586"/>
        <end position="811"/>
    </location>
</feature>
<gene>
    <name evidence="11" type="ORF">EW145_g3296</name>
</gene>
<protein>
    <recommendedName>
        <fullName evidence="8">RNA methyltransferase</fullName>
        <ecNumber evidence="8">2.1.1.-</ecNumber>
    </recommendedName>
</protein>
<keyword evidence="3 8" id="KW-0808">Transferase</keyword>
<dbReference type="CDD" id="cd02440">
    <property type="entry name" value="AdoMet_MTases"/>
    <property type="match status" value="1"/>
</dbReference>
<dbReference type="NCBIfam" id="TIGR03404">
    <property type="entry name" value="bicupin_oxalic"/>
    <property type="match status" value="1"/>
</dbReference>
<dbReference type="GO" id="GO:0040031">
    <property type="term" value="P:snRNA modification"/>
    <property type="evidence" value="ECO:0007669"/>
    <property type="project" value="TreeGrafter"/>
</dbReference>
<feature type="binding site" evidence="6">
    <location>
        <position position="439"/>
    </location>
    <ligand>
        <name>Mn(2+)</name>
        <dbReference type="ChEBI" id="CHEBI:29035"/>
        <label>2</label>
    </ligand>
</feature>
<dbReference type="SUPFAM" id="SSF53335">
    <property type="entry name" value="S-adenosyl-L-methionine-dependent methyltransferases"/>
    <property type="match status" value="1"/>
</dbReference>
<evidence type="ECO:0000256" key="6">
    <source>
        <dbReference type="PIRSR" id="PIRSR617774-2"/>
    </source>
</evidence>
<evidence type="ECO:0000256" key="1">
    <source>
        <dbReference type="ARBA" id="ARBA00008361"/>
    </source>
</evidence>
<dbReference type="EC" id="2.1.1.-" evidence="8"/>
<evidence type="ECO:0000256" key="8">
    <source>
        <dbReference type="RuleBase" id="RU367087"/>
    </source>
</evidence>
<evidence type="ECO:0000256" key="4">
    <source>
        <dbReference type="ARBA" id="ARBA00022691"/>
    </source>
</evidence>
<dbReference type="PROSITE" id="PS51515">
    <property type="entry name" value="BIN3_SAM"/>
    <property type="match status" value="1"/>
</dbReference>
<dbReference type="InterPro" id="IPR006045">
    <property type="entry name" value="Cupin_1"/>
</dbReference>
<keyword evidence="4 7" id="KW-0949">S-adenosyl-L-methionine</keyword>
<name>A0A4S4L9J7_9AGAM</name>
<evidence type="ECO:0000313" key="12">
    <source>
        <dbReference type="Proteomes" id="UP000308199"/>
    </source>
</evidence>
<evidence type="ECO:0000256" key="9">
    <source>
        <dbReference type="SAM" id="MobiDB-lite"/>
    </source>
</evidence>
<dbReference type="GO" id="GO:0033609">
    <property type="term" value="P:oxalate metabolic process"/>
    <property type="evidence" value="ECO:0007669"/>
    <property type="project" value="InterPro"/>
</dbReference>
<evidence type="ECO:0000313" key="11">
    <source>
        <dbReference type="EMBL" id="THH07558.1"/>
    </source>
</evidence>
<dbReference type="AlphaFoldDB" id="A0A4S4L9J7"/>
<dbReference type="InterPro" id="IPR024160">
    <property type="entry name" value="BIN3_SAM-bd_dom"/>
</dbReference>
<evidence type="ECO:0000256" key="2">
    <source>
        <dbReference type="ARBA" id="ARBA00022603"/>
    </source>
</evidence>
<comment type="cofactor">
    <cofactor evidence="6">
        <name>Mn(2+)</name>
        <dbReference type="ChEBI" id="CHEBI:29035"/>
    </cofactor>
    <text evidence="6">Binds 2 manganese ions per subunit.</text>
</comment>
<feature type="region of interest" description="Disordered" evidence="9">
    <location>
        <begin position="787"/>
        <end position="811"/>
    </location>
</feature>
<evidence type="ECO:0000259" key="10">
    <source>
        <dbReference type="PROSITE" id="PS51515"/>
    </source>
</evidence>
<feature type="binding site" evidence="6">
    <location>
        <position position="263"/>
    </location>
    <ligand>
        <name>Mn(2+)</name>
        <dbReference type="ChEBI" id="CHEBI:29035"/>
        <label>1</label>
    </ligand>
</feature>
<dbReference type="GO" id="GO:0008171">
    <property type="term" value="F:O-methyltransferase activity"/>
    <property type="evidence" value="ECO:0007669"/>
    <property type="project" value="UniProtKB-UniRule"/>
</dbReference>
<accession>A0A4S4L9J7</accession>
<keyword evidence="2 8" id="KW-0489">Methyltransferase</keyword>
<dbReference type="CDD" id="cd20305">
    <property type="entry name" value="cupin_OxDC_C"/>
    <property type="match status" value="1"/>
</dbReference>
<dbReference type="PANTHER" id="PTHR12315:SF0">
    <property type="entry name" value="7SK SNRNA METHYLPHOSPHATE CAPPING ENZYME"/>
    <property type="match status" value="1"/>
</dbReference>
<dbReference type="GO" id="GO:0017069">
    <property type="term" value="F:snRNA binding"/>
    <property type="evidence" value="ECO:0007669"/>
    <property type="project" value="TreeGrafter"/>
</dbReference>
<reference evidence="11 12" key="1">
    <citation type="submission" date="2019-02" db="EMBL/GenBank/DDBJ databases">
        <title>Genome sequencing of the rare red list fungi Phellinidium pouzarii.</title>
        <authorList>
            <person name="Buettner E."/>
            <person name="Kellner H."/>
        </authorList>
    </citation>
    <scope>NUCLEOTIDE SEQUENCE [LARGE SCALE GENOMIC DNA]</scope>
    <source>
        <strain evidence="11 12">DSM 108285</strain>
    </source>
</reference>
<evidence type="ECO:0000256" key="7">
    <source>
        <dbReference type="PROSITE-ProRule" id="PRU00848"/>
    </source>
</evidence>
<dbReference type="Pfam" id="PF06859">
    <property type="entry name" value="Bin3"/>
    <property type="match status" value="1"/>
</dbReference>
<feature type="binding site" evidence="6">
    <location>
        <position position="302"/>
    </location>
    <ligand>
        <name>Mn(2+)</name>
        <dbReference type="ChEBI" id="CHEBI:29035"/>
        <label>1</label>
    </ligand>
</feature>
<feature type="binding site" evidence="6">
    <location>
        <position position="437"/>
    </location>
    <ligand>
        <name>Mn(2+)</name>
        <dbReference type="ChEBI" id="CHEBI:29035"/>
        <label>2</label>
    </ligand>
</feature>
<dbReference type="PANTHER" id="PTHR12315">
    <property type="entry name" value="BICOID-INTERACTING PROTEIN RELATED"/>
    <property type="match status" value="1"/>
</dbReference>
<dbReference type="InterPro" id="IPR017774">
    <property type="entry name" value="Bicupin_oxalate_deCO2ase/Oxase"/>
</dbReference>
<dbReference type="InterPro" id="IPR014710">
    <property type="entry name" value="RmlC-like_jellyroll"/>
</dbReference>
<dbReference type="GO" id="GO:0046872">
    <property type="term" value="F:metal ion binding"/>
    <property type="evidence" value="ECO:0007669"/>
    <property type="project" value="UniProtKB-KW"/>
</dbReference>
<comment type="similarity">
    <text evidence="1 8">Belongs to the methyltransferase superfamily.</text>
</comment>
<sequence length="811" mass="88655">MAIIPIFSFTTHDGRLFMLIPSSAMIVAGGSSVAARAICVYHIEKTWRHMESALAKKKMTYVIGAWFNTPAAYKRIMDRQIEARPTLKMFSSCLVFFLVLVSSAAAAPAASNASSTSTVATTLPSVSSLPQSVGHATSSSLKASSVTSALSEAQTVPPASDDPNYPAWSQDTTEIVEPIRAGLGATNIVPDDGQINEQNPDLFAPPTTDEGLIPNAKWPFSLGHNRLQTGGWARQQNVDVFPISTAMASVQMRLEAGAVRELHWHTSAEGTTVVTAVNTDGQTYVAAVEEGDLWYFPPGIPHSLQATDDDPDGSEFLLVFDDGTFSEDTTFQLTDWTAHIPKEVLGKNFQINTSAFDHIPSRELYIFPAAPPPDDEQAPTSPAGTVPNPFTYKLSQAPATPLSGGSIKIFDPTVFEVANTIVGALVTVDPGAMRELHWHPTMPEWDYILTGEARMTIFASSATANTFDYRPGDIGYVPPSYGHYIENTGNTTLVYLELFNSDVVQDISLQQWLALTPPALVKAHLGVDNATIEHLNATKQYVVGPTVSTDLETSLVSLVIRQMASSSAPTHGNYRGYYTKRPSIRDARLELLPKDIFRSARVLDIGCNEGWVTCEIAHSWGAREVIGVDIDDGLVRAAWKRRRTIWSQQPLNSSLSDDVFLSGDDVGHLPKRRKVVPETTRSEDESHSFPAAFEHMFGPLAIPPASLQTGGQFPHNVSFRTADWVRDGVVEDQNGYDVLLALSITKWIHLNEGDDGLTKFFRRAYSVLNPNGVFILEPQEWETYSKAKRMDAASHQQSTSATPGKEVFNAR</sequence>
<feature type="binding site" evidence="6">
    <location>
        <position position="269"/>
    </location>
    <ligand>
        <name>Mn(2+)</name>
        <dbReference type="ChEBI" id="CHEBI:29035"/>
        <label>1</label>
    </ligand>
</feature>
<dbReference type="Gene3D" id="2.60.120.10">
    <property type="entry name" value="Jelly Rolls"/>
    <property type="match status" value="2"/>
</dbReference>
<proteinExistence type="inferred from homology"/>
<feature type="binding site" evidence="6">
    <location>
        <position position="483"/>
    </location>
    <ligand>
        <name>Mn(2+)</name>
        <dbReference type="ChEBI" id="CHEBI:29035"/>
        <label>2</label>
    </ligand>
</feature>
<feature type="active site" description="Proton donor" evidence="5">
    <location>
        <position position="497"/>
    </location>
</feature>
<dbReference type="CDD" id="cd20304">
    <property type="entry name" value="cupin_OxDC_N"/>
    <property type="match status" value="1"/>
</dbReference>
<dbReference type="InterPro" id="IPR010675">
    <property type="entry name" value="Bin3_C"/>
</dbReference>
<keyword evidence="6" id="KW-0479">Metal-binding</keyword>
<evidence type="ECO:0000256" key="5">
    <source>
        <dbReference type="PIRSR" id="PIRSR617774-1"/>
    </source>
</evidence>
<keyword evidence="12" id="KW-1185">Reference proteome</keyword>
<dbReference type="Proteomes" id="UP000308199">
    <property type="component" value="Unassembled WGS sequence"/>
</dbReference>
<evidence type="ECO:0000256" key="3">
    <source>
        <dbReference type="ARBA" id="ARBA00022679"/>
    </source>
</evidence>
<dbReference type="SMART" id="SM00835">
    <property type="entry name" value="Cupin_1"/>
    <property type="match status" value="2"/>
</dbReference>
<dbReference type="GO" id="GO:0008173">
    <property type="term" value="F:RNA methyltransferase activity"/>
    <property type="evidence" value="ECO:0007669"/>
    <property type="project" value="UniProtKB-UniRule"/>
</dbReference>
<comment type="caution">
    <text evidence="11">The sequence shown here is derived from an EMBL/GenBank/DDBJ whole genome shotgun (WGS) entry which is preliminary data.</text>
</comment>
<dbReference type="InterPro" id="IPR039772">
    <property type="entry name" value="Bin3-like"/>
</dbReference>